<evidence type="ECO:0000259" key="7">
    <source>
        <dbReference type="Pfam" id="PF21981"/>
    </source>
</evidence>
<keyword evidence="10" id="KW-1185">Reference proteome</keyword>
<evidence type="ECO:0000259" key="8">
    <source>
        <dbReference type="Pfam" id="PF21982"/>
    </source>
</evidence>
<evidence type="ECO:0000256" key="5">
    <source>
        <dbReference type="HAMAP-Rule" id="MF_01114"/>
    </source>
</evidence>
<evidence type="ECO:0000256" key="4">
    <source>
        <dbReference type="ARBA" id="ARBA00022490"/>
    </source>
</evidence>
<protein>
    <recommendedName>
        <fullName evidence="3 5">Regulatory protein RecX</fullName>
    </recommendedName>
</protein>
<dbReference type="InterPro" id="IPR053926">
    <property type="entry name" value="RecX_HTH_1st"/>
</dbReference>
<dbReference type="OrthoDB" id="5421057at2"/>
<evidence type="ECO:0000313" key="10">
    <source>
        <dbReference type="Proteomes" id="UP000243406"/>
    </source>
</evidence>
<feature type="domain" description="RecX first three-helical" evidence="8">
    <location>
        <begin position="63"/>
        <end position="102"/>
    </location>
</feature>
<reference evidence="10" key="1">
    <citation type="submission" date="2017-02" db="EMBL/GenBank/DDBJ databases">
        <authorList>
            <person name="Varghese N."/>
            <person name="Submissions S."/>
        </authorList>
    </citation>
    <scope>NUCLEOTIDE SEQUENCE [LARGE SCALE GENOMIC DNA]</scope>
    <source>
        <strain evidence="10">ATCC 35199</strain>
    </source>
</reference>
<evidence type="ECO:0000313" key="9">
    <source>
        <dbReference type="EMBL" id="SKB45088.1"/>
    </source>
</evidence>
<dbReference type="GO" id="GO:0005737">
    <property type="term" value="C:cytoplasm"/>
    <property type="evidence" value="ECO:0007669"/>
    <property type="project" value="UniProtKB-SubCell"/>
</dbReference>
<name>A0A1T5BCY8_9FIRM</name>
<proteinExistence type="inferred from homology"/>
<dbReference type="HAMAP" id="MF_01114">
    <property type="entry name" value="RecX"/>
    <property type="match status" value="1"/>
</dbReference>
<comment type="similarity">
    <text evidence="2 5">Belongs to the RecX family.</text>
</comment>
<accession>A0A1T5BCY8</accession>
<feature type="domain" description="RecX second three-helical" evidence="6">
    <location>
        <begin position="109"/>
        <end position="149"/>
    </location>
</feature>
<dbReference type="Pfam" id="PF21981">
    <property type="entry name" value="RecX_HTH3"/>
    <property type="match status" value="1"/>
</dbReference>
<dbReference type="GO" id="GO:0006282">
    <property type="term" value="P:regulation of DNA repair"/>
    <property type="evidence" value="ECO:0007669"/>
    <property type="project" value="UniProtKB-UniRule"/>
</dbReference>
<evidence type="ECO:0000256" key="2">
    <source>
        <dbReference type="ARBA" id="ARBA00009695"/>
    </source>
</evidence>
<gene>
    <name evidence="5" type="primary">recX</name>
    <name evidence="9" type="ORF">SAMN02745120_1539</name>
</gene>
<dbReference type="InterPro" id="IPR036388">
    <property type="entry name" value="WH-like_DNA-bd_sf"/>
</dbReference>
<dbReference type="InterPro" id="IPR003783">
    <property type="entry name" value="Regulatory_RecX"/>
</dbReference>
<evidence type="ECO:0000259" key="6">
    <source>
        <dbReference type="Pfam" id="PF02631"/>
    </source>
</evidence>
<dbReference type="PANTHER" id="PTHR33602">
    <property type="entry name" value="REGULATORY PROTEIN RECX FAMILY PROTEIN"/>
    <property type="match status" value="1"/>
</dbReference>
<dbReference type="InterPro" id="IPR053924">
    <property type="entry name" value="RecX_HTH_2nd"/>
</dbReference>
<dbReference type="Proteomes" id="UP000243406">
    <property type="component" value="Unassembled WGS sequence"/>
</dbReference>
<evidence type="ECO:0000256" key="3">
    <source>
        <dbReference type="ARBA" id="ARBA00018111"/>
    </source>
</evidence>
<dbReference type="InterPro" id="IPR053925">
    <property type="entry name" value="RecX_HTH_3rd"/>
</dbReference>
<dbReference type="Pfam" id="PF02631">
    <property type="entry name" value="RecX_HTH2"/>
    <property type="match status" value="1"/>
</dbReference>
<feature type="domain" description="RecX third three-helical" evidence="7">
    <location>
        <begin position="156"/>
        <end position="204"/>
    </location>
</feature>
<dbReference type="Gene3D" id="1.10.10.10">
    <property type="entry name" value="Winged helix-like DNA-binding domain superfamily/Winged helix DNA-binding domain"/>
    <property type="match status" value="3"/>
</dbReference>
<dbReference type="PANTHER" id="PTHR33602:SF1">
    <property type="entry name" value="REGULATORY PROTEIN RECX FAMILY PROTEIN"/>
    <property type="match status" value="1"/>
</dbReference>
<organism evidence="9 10">
    <name type="scientific">Acetoanaerobium noterae</name>
    <dbReference type="NCBI Taxonomy" id="745369"/>
    <lineage>
        <taxon>Bacteria</taxon>
        <taxon>Bacillati</taxon>
        <taxon>Bacillota</taxon>
        <taxon>Clostridia</taxon>
        <taxon>Peptostreptococcales</taxon>
        <taxon>Filifactoraceae</taxon>
        <taxon>Acetoanaerobium</taxon>
    </lineage>
</organism>
<dbReference type="EMBL" id="FUYN01000003">
    <property type="protein sequence ID" value="SKB45088.1"/>
    <property type="molecule type" value="Genomic_DNA"/>
</dbReference>
<comment type="function">
    <text evidence="5">Modulates RecA activity.</text>
</comment>
<dbReference type="AlphaFoldDB" id="A0A1T5BCY8"/>
<keyword evidence="4 5" id="KW-0963">Cytoplasm</keyword>
<sequence>MSEEFEVSKIKKIRYNLYHVIFNEEIVQKFTDETMATFRVNQGAVFSKETYDEIVKNDQIKRAKSRGLDILSRSSKSKMQIKSTLKREGFCEEAIENALEFLESYKFVDDQKLATDIAKNKASTKKWSKRQMVSKLMEKGISKNDIEEAQTYIDDDKELENASYHGFKKFKSLSESKPFDERLSKTAQSLGYKGFSYDIIRKVIDEIKKENDN</sequence>
<comment type="subcellular location">
    <subcellularLocation>
        <location evidence="1 5">Cytoplasm</location>
    </subcellularLocation>
</comment>
<dbReference type="Pfam" id="PF21982">
    <property type="entry name" value="RecX_HTH1"/>
    <property type="match status" value="1"/>
</dbReference>
<dbReference type="RefSeq" id="WP_079589411.1">
    <property type="nucleotide sequence ID" value="NZ_FUYN01000003.1"/>
</dbReference>
<evidence type="ECO:0000256" key="1">
    <source>
        <dbReference type="ARBA" id="ARBA00004496"/>
    </source>
</evidence>